<keyword evidence="6" id="KW-0378">Hydrolase</keyword>
<dbReference type="GO" id="GO:0044322">
    <property type="term" value="C:endoplasmic reticulum quality control compartment"/>
    <property type="evidence" value="ECO:0007669"/>
    <property type="project" value="GOC"/>
</dbReference>
<evidence type="ECO:0000256" key="4">
    <source>
        <dbReference type="ARBA" id="ARBA00023180"/>
    </source>
</evidence>
<dbReference type="VEuPathDB" id="VectorBase:LDEU002069"/>
<dbReference type="OrthoDB" id="8118055at2759"/>
<evidence type="ECO:0000313" key="7">
    <source>
        <dbReference type="EMBL" id="RWS29972.1"/>
    </source>
</evidence>
<dbReference type="PRINTS" id="PR00747">
    <property type="entry name" value="GLYHDRLASE47"/>
</dbReference>
<keyword evidence="5" id="KW-0479">Metal-binding</keyword>
<dbReference type="Pfam" id="PF01532">
    <property type="entry name" value="Glyco_hydro_47"/>
    <property type="match status" value="1"/>
</dbReference>
<dbReference type="Proteomes" id="UP000288716">
    <property type="component" value="Unassembled WGS sequence"/>
</dbReference>
<proteinExistence type="inferred from homology"/>
<evidence type="ECO:0000256" key="2">
    <source>
        <dbReference type="ARBA" id="ARBA00007658"/>
    </source>
</evidence>
<dbReference type="GO" id="GO:0005509">
    <property type="term" value="F:calcium ion binding"/>
    <property type="evidence" value="ECO:0007669"/>
    <property type="project" value="InterPro"/>
</dbReference>
<feature type="non-terminal residue" evidence="7">
    <location>
        <position position="1"/>
    </location>
</feature>
<dbReference type="InterPro" id="IPR012341">
    <property type="entry name" value="6hp_glycosidase-like_sf"/>
</dbReference>
<dbReference type="InterPro" id="IPR001382">
    <property type="entry name" value="Glyco_hydro_47"/>
</dbReference>
<protein>
    <recommendedName>
        <fullName evidence="6">alpha-1,2-Mannosidase</fullName>
        <ecNumber evidence="6">3.2.1.-</ecNumber>
    </recommendedName>
</protein>
<feature type="binding site" evidence="5">
    <location>
        <position position="163"/>
    </location>
    <ligand>
        <name>Ca(2+)</name>
        <dbReference type="ChEBI" id="CHEBI:29108"/>
    </ligand>
</feature>
<name>A0A443SR59_9ACAR</name>
<dbReference type="STRING" id="299467.A0A443SR59"/>
<dbReference type="EMBL" id="NCKV01000694">
    <property type="protein sequence ID" value="RWS29972.1"/>
    <property type="molecule type" value="Genomic_DNA"/>
</dbReference>
<comment type="subcellular location">
    <subcellularLocation>
        <location evidence="1">Endoplasmic reticulum</location>
    </subcellularLocation>
</comment>
<dbReference type="Gene3D" id="1.50.10.10">
    <property type="match status" value="1"/>
</dbReference>
<dbReference type="AlphaFoldDB" id="A0A443SR59"/>
<sequence>HPVYVNVNMLDGSTFTLWIDSLQAAFAGVQVLNGDIEEAICTHALFYAIWKRFGALPERYNWQQRSPDLFFYPLRPELIESTYLLYQATKNPFYLHVGYEIFMSLNNHTRVKCGYATIHNVQDKTLEDRMESFFLSETCKYLYLLFDFDNPLNRYPTRYIFSTEGHVFPVSSKMRNNNWQQDFYSNEEDSVKINALNVNANNETGNSCSKINEDRQYLLPLKNDYFHQVVSALGLDDS</sequence>
<keyword evidence="5" id="KW-0106">Calcium</keyword>
<accession>A0A443SR59</accession>
<dbReference type="GO" id="GO:0016020">
    <property type="term" value="C:membrane"/>
    <property type="evidence" value="ECO:0007669"/>
    <property type="project" value="InterPro"/>
</dbReference>
<dbReference type="SUPFAM" id="SSF48225">
    <property type="entry name" value="Seven-hairpin glycosidases"/>
    <property type="match status" value="1"/>
</dbReference>
<comment type="caution">
    <text evidence="7">The sequence shown here is derived from an EMBL/GenBank/DDBJ whole genome shotgun (WGS) entry which is preliminary data.</text>
</comment>
<organism evidence="7 8">
    <name type="scientific">Leptotrombidium deliense</name>
    <dbReference type="NCBI Taxonomy" id="299467"/>
    <lineage>
        <taxon>Eukaryota</taxon>
        <taxon>Metazoa</taxon>
        <taxon>Ecdysozoa</taxon>
        <taxon>Arthropoda</taxon>
        <taxon>Chelicerata</taxon>
        <taxon>Arachnida</taxon>
        <taxon>Acari</taxon>
        <taxon>Acariformes</taxon>
        <taxon>Trombidiformes</taxon>
        <taxon>Prostigmata</taxon>
        <taxon>Anystina</taxon>
        <taxon>Parasitengona</taxon>
        <taxon>Trombiculoidea</taxon>
        <taxon>Trombiculidae</taxon>
        <taxon>Leptotrombidium</taxon>
    </lineage>
</organism>
<comment type="similarity">
    <text evidence="2 6">Belongs to the glycosyl hydrolase 47 family.</text>
</comment>
<evidence type="ECO:0000256" key="5">
    <source>
        <dbReference type="PIRSR" id="PIRSR601382-2"/>
    </source>
</evidence>
<evidence type="ECO:0000256" key="1">
    <source>
        <dbReference type="ARBA" id="ARBA00004240"/>
    </source>
</evidence>
<dbReference type="GO" id="GO:0005975">
    <property type="term" value="P:carbohydrate metabolic process"/>
    <property type="evidence" value="ECO:0007669"/>
    <property type="project" value="InterPro"/>
</dbReference>
<evidence type="ECO:0000313" key="8">
    <source>
        <dbReference type="Proteomes" id="UP000288716"/>
    </source>
</evidence>
<evidence type="ECO:0000256" key="6">
    <source>
        <dbReference type="RuleBase" id="RU361193"/>
    </source>
</evidence>
<reference evidence="7 8" key="1">
    <citation type="journal article" date="2018" name="Gigascience">
        <title>Genomes of trombidid mites reveal novel predicted allergens and laterally-transferred genes associated with secondary metabolism.</title>
        <authorList>
            <person name="Dong X."/>
            <person name="Chaisiri K."/>
            <person name="Xia D."/>
            <person name="Armstrong S.D."/>
            <person name="Fang Y."/>
            <person name="Donnelly M.J."/>
            <person name="Kadowaki T."/>
            <person name="McGarry J.W."/>
            <person name="Darby A.C."/>
            <person name="Makepeace B.L."/>
        </authorList>
    </citation>
    <scope>NUCLEOTIDE SEQUENCE [LARGE SCALE GENOMIC DNA]</scope>
    <source>
        <strain evidence="7">UoL-UT</strain>
    </source>
</reference>
<dbReference type="PANTHER" id="PTHR45679:SF5">
    <property type="entry name" value="ER DEGRADATION-ENHANCING ALPHA-MANNOSIDASE-LIKE PROTEIN 1"/>
    <property type="match status" value="1"/>
</dbReference>
<dbReference type="InterPro" id="IPR044674">
    <property type="entry name" value="EDEM1/2/3"/>
</dbReference>
<dbReference type="InterPro" id="IPR036026">
    <property type="entry name" value="Seven-hairpin_glycosidases"/>
</dbReference>
<dbReference type="GO" id="GO:1904380">
    <property type="term" value="P:endoplasmic reticulum mannose trimming"/>
    <property type="evidence" value="ECO:0007669"/>
    <property type="project" value="InterPro"/>
</dbReference>
<gene>
    <name evidence="7" type="ORF">B4U80_09505</name>
</gene>
<keyword evidence="6" id="KW-0326">Glycosidase</keyword>
<keyword evidence="3" id="KW-0256">Endoplasmic reticulum</keyword>
<comment type="cofactor">
    <cofactor evidence="5">
        <name>Ca(2+)</name>
        <dbReference type="ChEBI" id="CHEBI:29108"/>
    </cofactor>
</comment>
<evidence type="ECO:0000256" key="3">
    <source>
        <dbReference type="ARBA" id="ARBA00022824"/>
    </source>
</evidence>
<dbReference type="EC" id="3.2.1.-" evidence="6"/>
<keyword evidence="8" id="KW-1185">Reference proteome</keyword>
<keyword evidence="4" id="KW-0325">Glycoprotein</keyword>
<dbReference type="PANTHER" id="PTHR45679">
    <property type="entry name" value="ER DEGRADATION-ENHANCING ALPHA-MANNOSIDASE-LIKE PROTEIN 2"/>
    <property type="match status" value="1"/>
</dbReference>
<dbReference type="GO" id="GO:0004571">
    <property type="term" value="F:mannosyl-oligosaccharide 1,2-alpha-mannosidase activity"/>
    <property type="evidence" value="ECO:0007669"/>
    <property type="project" value="InterPro"/>
</dbReference>